<organism evidence="2 3">
    <name type="scientific">Candidatus Olsenella excrementavium</name>
    <dbReference type="NCBI Taxonomy" id="2838709"/>
    <lineage>
        <taxon>Bacteria</taxon>
        <taxon>Bacillati</taxon>
        <taxon>Actinomycetota</taxon>
        <taxon>Coriobacteriia</taxon>
        <taxon>Coriobacteriales</taxon>
        <taxon>Atopobiaceae</taxon>
        <taxon>Olsenella</taxon>
    </lineage>
</organism>
<dbReference type="PANTHER" id="PTHR48098">
    <property type="entry name" value="ENTEROCHELIN ESTERASE-RELATED"/>
    <property type="match status" value="1"/>
</dbReference>
<dbReference type="Gene3D" id="3.40.50.1820">
    <property type="entry name" value="alpha/beta hydrolase"/>
    <property type="match status" value="1"/>
</dbReference>
<reference evidence="2" key="1">
    <citation type="journal article" date="2021" name="PeerJ">
        <title>Extensive microbial diversity within the chicken gut microbiome revealed by metagenomics and culture.</title>
        <authorList>
            <person name="Gilroy R."/>
            <person name="Ravi A."/>
            <person name="Getino M."/>
            <person name="Pursley I."/>
            <person name="Horton D.L."/>
            <person name="Alikhan N.F."/>
            <person name="Baker D."/>
            <person name="Gharbi K."/>
            <person name="Hall N."/>
            <person name="Watson M."/>
            <person name="Adriaenssens E.M."/>
            <person name="Foster-Nyarko E."/>
            <person name="Jarju S."/>
            <person name="Secka A."/>
            <person name="Antonio M."/>
            <person name="Oren A."/>
            <person name="Chaudhuri R.R."/>
            <person name="La Ragione R."/>
            <person name="Hildebrand F."/>
            <person name="Pallen M.J."/>
        </authorList>
    </citation>
    <scope>NUCLEOTIDE SEQUENCE</scope>
    <source>
        <strain evidence="2">ChiHjej10B9-743</strain>
    </source>
</reference>
<feature type="compositionally biased region" description="Low complexity" evidence="1">
    <location>
        <begin position="268"/>
        <end position="281"/>
    </location>
</feature>
<feature type="compositionally biased region" description="Low complexity" evidence="1">
    <location>
        <begin position="302"/>
        <end position="340"/>
    </location>
</feature>
<feature type="region of interest" description="Disordered" evidence="1">
    <location>
        <begin position="302"/>
        <end position="450"/>
    </location>
</feature>
<name>A0A9D2CI10_9ACTN</name>
<dbReference type="SUPFAM" id="SSF53474">
    <property type="entry name" value="alpha/beta-Hydrolases"/>
    <property type="match status" value="1"/>
</dbReference>
<proteinExistence type="predicted"/>
<dbReference type="InterPro" id="IPR050583">
    <property type="entry name" value="Mycobacterial_A85_antigen"/>
</dbReference>
<evidence type="ECO:0000313" key="3">
    <source>
        <dbReference type="Proteomes" id="UP000824133"/>
    </source>
</evidence>
<sequence length="450" mass="47567">MDKKNIVCTSSILGEDMHVIAYGKKGLPVVVFPTQGQAPESLEEVGVIDELADYLDSGTIQLFCTETVDNETWGGTGDPAERAKRQETYYHYVVDELVPLVAKMSKSTARPLALGFDAGATQASIVALRRPDLFQGCVCLSGCYDARRYFGDWMDATLYDNTPCAFLSQMPVDHPYVAVYNQRQLLFCTGQEASEADSLRSTHEMGEQLARLGVDVWCDYWGADVTHTWFWWKKQLRYFLPIVLDDVEKTTAAEKPAKKRTTTRKKAATTTAAKKTAATKAAAEKKPAAKKAATTTAKAAAEKAAAPKTAAKKATTAAEKPAAAKTTKATAAKTAATKTAAAEKKPAAKKVATTTAKAAEKTPAATTTVAKATKAAAPAKTTKAETPAKAVKAAAPAKAEKPAVPAKATKAAAPAKVEKAAAPAKTTDAKKPAAAKTTTKSATTKTKSAK</sequence>
<dbReference type="Proteomes" id="UP000824133">
    <property type="component" value="Unassembled WGS sequence"/>
</dbReference>
<dbReference type="InterPro" id="IPR000801">
    <property type="entry name" value="Esterase-like"/>
</dbReference>
<comment type="caution">
    <text evidence="2">The sequence shown here is derived from an EMBL/GenBank/DDBJ whole genome shotgun (WGS) entry which is preliminary data.</text>
</comment>
<dbReference type="EMBL" id="DXCP01000034">
    <property type="protein sequence ID" value="HIY79667.1"/>
    <property type="molecule type" value="Genomic_DNA"/>
</dbReference>
<evidence type="ECO:0000313" key="2">
    <source>
        <dbReference type="EMBL" id="HIY79667.1"/>
    </source>
</evidence>
<dbReference type="InterPro" id="IPR029058">
    <property type="entry name" value="AB_hydrolase_fold"/>
</dbReference>
<protein>
    <recommendedName>
        <fullName evidence="4">Esterase</fullName>
    </recommendedName>
</protein>
<dbReference type="PANTHER" id="PTHR48098:SF3">
    <property type="entry name" value="IRON(III) ENTEROBACTIN ESTERASE"/>
    <property type="match status" value="1"/>
</dbReference>
<accession>A0A9D2CI10</accession>
<feature type="compositionally biased region" description="Basic residues" evidence="1">
    <location>
        <begin position="257"/>
        <end position="267"/>
    </location>
</feature>
<dbReference type="AlphaFoldDB" id="A0A9D2CI10"/>
<evidence type="ECO:0000256" key="1">
    <source>
        <dbReference type="SAM" id="MobiDB-lite"/>
    </source>
</evidence>
<evidence type="ECO:0008006" key="4">
    <source>
        <dbReference type="Google" id="ProtNLM"/>
    </source>
</evidence>
<feature type="compositionally biased region" description="Low complexity" evidence="1">
    <location>
        <begin position="349"/>
        <end position="450"/>
    </location>
</feature>
<gene>
    <name evidence="2" type="ORF">IAA42_04430</name>
</gene>
<feature type="region of interest" description="Disordered" evidence="1">
    <location>
        <begin position="254"/>
        <end position="290"/>
    </location>
</feature>
<reference evidence="2" key="2">
    <citation type="submission" date="2021-04" db="EMBL/GenBank/DDBJ databases">
        <authorList>
            <person name="Gilroy R."/>
        </authorList>
    </citation>
    <scope>NUCLEOTIDE SEQUENCE</scope>
    <source>
        <strain evidence="2">ChiHjej10B9-743</strain>
    </source>
</reference>
<dbReference type="Pfam" id="PF00756">
    <property type="entry name" value="Esterase"/>
    <property type="match status" value="1"/>
</dbReference>